<dbReference type="EnsemblMetazoa" id="SSS_4431s_mrna">
    <property type="protein sequence ID" value="KAF7490856.1"/>
    <property type="gene ID" value="SSS_4431"/>
</dbReference>
<dbReference type="GO" id="GO:0031409">
    <property type="term" value="F:pigment binding"/>
    <property type="evidence" value="ECO:0007669"/>
    <property type="project" value="InterPro"/>
</dbReference>
<dbReference type="InterPro" id="IPR012674">
    <property type="entry name" value="Calycin"/>
</dbReference>
<sequence length="234" mass="26099">MIRLILSCLILGTVSFAQSQRFVSGPCPSIPSMTDFDKSKFLGHWIEVEKTPSIFDFMMRCLSIDYSDNNESNLNVAVKGTSLAGLPLTVKGDGLPHPGSKNGKYNVRYGFGVPFQGSEVTVIDTDYKEYAVVYSCTSSIIQGFYHTEYLWLLSRDGTLSNPTRQNIYETIDHLKINRVGLQLSQRSTCSNNTLVVTRESDQNLAAPVLLNNIPSEKAEEIKLTEVTTEERILD</sequence>
<dbReference type="Gene3D" id="2.40.128.20">
    <property type="match status" value="1"/>
</dbReference>
<dbReference type="OrthoDB" id="10048091at2759"/>
<dbReference type="PANTHER" id="PTHR10612">
    <property type="entry name" value="APOLIPOPROTEIN D"/>
    <property type="match status" value="1"/>
</dbReference>
<dbReference type="EMBL" id="WVUK01000062">
    <property type="protein sequence ID" value="KAF7490856.1"/>
    <property type="molecule type" value="Genomic_DNA"/>
</dbReference>
<dbReference type="GO" id="GO:0005737">
    <property type="term" value="C:cytoplasm"/>
    <property type="evidence" value="ECO:0007669"/>
    <property type="project" value="TreeGrafter"/>
</dbReference>
<dbReference type="AlphaFoldDB" id="A0A834R6B6"/>
<keyword evidence="1" id="KW-1015">Disulfide bond</keyword>
<reference evidence="6" key="1">
    <citation type="journal article" date="2020" name="PLoS Negl. Trop. Dis.">
        <title>High-quality nuclear genome for Sarcoptes scabiei-A critical resource for a neglected parasite.</title>
        <authorList>
            <person name="Korhonen P.K."/>
            <person name="Gasser R.B."/>
            <person name="Ma G."/>
            <person name="Wang T."/>
            <person name="Stroehlein A.J."/>
            <person name="Young N.D."/>
            <person name="Ang C.S."/>
            <person name="Fernando D.D."/>
            <person name="Lu H.C."/>
            <person name="Taylor S."/>
            <person name="Reynolds S.L."/>
            <person name="Mofiz E."/>
            <person name="Najaraj S.H."/>
            <person name="Gowda H."/>
            <person name="Madugundu A."/>
            <person name="Renuse S."/>
            <person name="Holt D."/>
            <person name="Pandey A."/>
            <person name="Papenfuss A.T."/>
            <person name="Fischer K."/>
        </authorList>
    </citation>
    <scope>NUCLEOTIDE SEQUENCE [LARGE SCALE GENOMIC DNA]</scope>
</reference>
<feature type="signal peptide" evidence="2">
    <location>
        <begin position="1"/>
        <end position="19"/>
    </location>
</feature>
<accession>A0A834R6B6</accession>
<feature type="domain" description="Lipocalin/cytosolic fatty-acid binding" evidence="3">
    <location>
        <begin position="37"/>
        <end position="172"/>
    </location>
</feature>
<dbReference type="SUPFAM" id="SSF50814">
    <property type="entry name" value="Lipocalins"/>
    <property type="match status" value="1"/>
</dbReference>
<proteinExistence type="predicted"/>
<evidence type="ECO:0000313" key="4">
    <source>
        <dbReference type="EMBL" id="KAF7490856.1"/>
    </source>
</evidence>
<evidence type="ECO:0000313" key="6">
    <source>
        <dbReference type="Proteomes" id="UP000070412"/>
    </source>
</evidence>
<dbReference type="InterPro" id="IPR003057">
    <property type="entry name" value="Invtbrt_color"/>
</dbReference>
<reference evidence="4" key="2">
    <citation type="submission" date="2020-01" db="EMBL/GenBank/DDBJ databases">
        <authorList>
            <person name="Korhonen P.K.K."/>
            <person name="Guangxu M.G."/>
            <person name="Wang T.W."/>
            <person name="Stroehlein A.J.S."/>
            <person name="Young N.D."/>
            <person name="Ang C.-S.A."/>
            <person name="Fernando D.W.F."/>
            <person name="Lu H.L."/>
            <person name="Taylor S.T."/>
            <person name="Ehtesham M.E.M."/>
            <person name="Najaraj S.H.N."/>
            <person name="Harsha G.H.G."/>
            <person name="Madugundu A.M."/>
            <person name="Renuse S.R."/>
            <person name="Holt D.H."/>
            <person name="Pandey A.P."/>
            <person name="Papenfuss A.P."/>
            <person name="Gasser R.B.G."/>
            <person name="Fischer K.F."/>
        </authorList>
    </citation>
    <scope>NUCLEOTIDE SEQUENCE</scope>
    <source>
        <strain evidence="4">SSS_KF_BRIS2020</strain>
    </source>
</reference>
<evidence type="ECO:0000256" key="1">
    <source>
        <dbReference type="ARBA" id="ARBA00023157"/>
    </source>
</evidence>
<dbReference type="GO" id="GO:0006629">
    <property type="term" value="P:lipid metabolic process"/>
    <property type="evidence" value="ECO:0007669"/>
    <property type="project" value="TreeGrafter"/>
</dbReference>
<dbReference type="PANTHER" id="PTHR10612:SF34">
    <property type="entry name" value="APOLIPOPROTEIN D"/>
    <property type="match status" value="1"/>
</dbReference>
<evidence type="ECO:0000259" key="3">
    <source>
        <dbReference type="Pfam" id="PF08212"/>
    </source>
</evidence>
<evidence type="ECO:0000313" key="5">
    <source>
        <dbReference type="EnsemblMetazoa" id="KAF7490856.1"/>
    </source>
</evidence>
<feature type="chain" id="PRO_5038316073" evidence="2">
    <location>
        <begin position="20"/>
        <end position="234"/>
    </location>
</feature>
<organism evidence="4">
    <name type="scientific">Sarcoptes scabiei</name>
    <name type="common">Itch mite</name>
    <name type="synonym">Acarus scabiei</name>
    <dbReference type="NCBI Taxonomy" id="52283"/>
    <lineage>
        <taxon>Eukaryota</taxon>
        <taxon>Metazoa</taxon>
        <taxon>Ecdysozoa</taxon>
        <taxon>Arthropoda</taxon>
        <taxon>Chelicerata</taxon>
        <taxon>Arachnida</taxon>
        <taxon>Acari</taxon>
        <taxon>Acariformes</taxon>
        <taxon>Sarcoptiformes</taxon>
        <taxon>Astigmata</taxon>
        <taxon>Psoroptidia</taxon>
        <taxon>Sarcoptoidea</taxon>
        <taxon>Sarcoptidae</taxon>
        <taxon>Sarcoptinae</taxon>
        <taxon>Sarcoptes</taxon>
    </lineage>
</organism>
<dbReference type="GO" id="GO:0000302">
    <property type="term" value="P:response to reactive oxygen species"/>
    <property type="evidence" value="ECO:0007669"/>
    <property type="project" value="TreeGrafter"/>
</dbReference>
<keyword evidence="6" id="KW-1185">Reference proteome</keyword>
<keyword evidence="2" id="KW-0732">Signal</keyword>
<protein>
    <submittedName>
        <fullName evidence="4">Apolipoprotein D</fullName>
    </submittedName>
</protein>
<dbReference type="PRINTS" id="PR01273">
    <property type="entry name" value="INVTBRTCOLOR"/>
</dbReference>
<gene>
    <name evidence="4" type="ORF">SSS_4431</name>
</gene>
<reference evidence="5" key="3">
    <citation type="submission" date="2022-06" db="UniProtKB">
        <authorList>
            <consortium name="EnsemblMetazoa"/>
        </authorList>
    </citation>
    <scope>IDENTIFICATION</scope>
</reference>
<name>A0A834R6B6_SARSC</name>
<keyword evidence="4" id="KW-0449">Lipoprotein</keyword>
<dbReference type="Pfam" id="PF08212">
    <property type="entry name" value="Lipocalin_2"/>
    <property type="match status" value="1"/>
</dbReference>
<evidence type="ECO:0000256" key="2">
    <source>
        <dbReference type="SAM" id="SignalP"/>
    </source>
</evidence>
<dbReference type="InterPro" id="IPR000566">
    <property type="entry name" value="Lipocln_cytosolic_FA-bd_dom"/>
</dbReference>
<dbReference type="Proteomes" id="UP000070412">
    <property type="component" value="Unassembled WGS sequence"/>
</dbReference>